<sequence length="314" mass="34139">MTKILYFLCIGALLISACAQNQAPAKVEVVNLMPAEKQITDEQIHLKKKIAIGRFTNETRLANSFLNEGSNTGSRMSKAANDILASKLAITNRFILIERQDELILDINQQVADIAQYHIPADYIILGSITEFGTSNTGNVGLIDRTKKQTAFAKVNLRILDTHTGRVIYGEEGAGEASTSTSTVLGMGSQAGYDTSLADKAIDAAISSVIDNIVAKLSQDKWRSYVLQQENNQLIISGGEKQGIKVDDVFSVYQRGKTVMNPQTNIPIELPGNKIASIKITKLIPGDEISEVSYAEIIEGQVVGDLSSLYVCEQ</sequence>
<evidence type="ECO:0000313" key="7">
    <source>
        <dbReference type="EMBL" id="CAO80099.1"/>
    </source>
</evidence>
<keyword evidence="5" id="KW-0449">Lipoprotein</keyword>
<proteinExistence type="predicted"/>
<dbReference type="Pfam" id="PF03783">
    <property type="entry name" value="CsgG"/>
    <property type="match status" value="1"/>
</dbReference>
<evidence type="ECO:0000256" key="4">
    <source>
        <dbReference type="ARBA" id="ARBA00023139"/>
    </source>
</evidence>
<dbReference type="STRING" id="459349.CLOAM0189"/>
<accession>B0VF47</accession>
<keyword evidence="2 6" id="KW-0732">Signal</keyword>
<dbReference type="OrthoDB" id="9793163at2"/>
<evidence type="ECO:0000313" key="8">
    <source>
        <dbReference type="Proteomes" id="UP000002019"/>
    </source>
</evidence>
<dbReference type="PANTHER" id="PTHR41164:SF1">
    <property type="entry name" value="CURLI PRODUCTION ASSEMBLY_TRANSPORT COMPONENT CSGG"/>
    <property type="match status" value="1"/>
</dbReference>
<evidence type="ECO:0000256" key="2">
    <source>
        <dbReference type="ARBA" id="ARBA00022729"/>
    </source>
</evidence>
<dbReference type="Gene3D" id="3.40.50.10610">
    <property type="entry name" value="ABC-type transport auxiliary lipoprotein component"/>
    <property type="match status" value="1"/>
</dbReference>
<keyword evidence="4" id="KW-0564">Palmitate</keyword>
<gene>
    <name evidence="7" type="ordered locus">CLOAM0189</name>
</gene>
<evidence type="ECO:0000256" key="5">
    <source>
        <dbReference type="ARBA" id="ARBA00023288"/>
    </source>
</evidence>
<dbReference type="Proteomes" id="UP000002019">
    <property type="component" value="Chromosome"/>
</dbReference>
<dbReference type="GO" id="GO:0030288">
    <property type="term" value="C:outer membrane-bounded periplasmic space"/>
    <property type="evidence" value="ECO:0007669"/>
    <property type="project" value="InterPro"/>
</dbReference>
<feature type="signal peptide" evidence="6">
    <location>
        <begin position="1"/>
        <end position="19"/>
    </location>
</feature>
<dbReference type="eggNOG" id="COG1462">
    <property type="taxonomic scope" value="Bacteria"/>
</dbReference>
<name>B0VF47_CLOAI</name>
<dbReference type="InterPro" id="IPR005534">
    <property type="entry name" value="Curli_assmbl/transp-comp_CsgG"/>
</dbReference>
<dbReference type="RefSeq" id="WP_015423960.1">
    <property type="nucleotide sequence ID" value="NC_020449.1"/>
</dbReference>
<evidence type="ECO:0000256" key="1">
    <source>
        <dbReference type="ARBA" id="ARBA00022475"/>
    </source>
</evidence>
<dbReference type="PROSITE" id="PS51257">
    <property type="entry name" value="PROKAR_LIPOPROTEIN"/>
    <property type="match status" value="1"/>
</dbReference>
<evidence type="ECO:0000256" key="3">
    <source>
        <dbReference type="ARBA" id="ARBA00023136"/>
    </source>
</evidence>
<dbReference type="KEGG" id="caci:CLOAM0189"/>
<protein>
    <submittedName>
        <fullName evidence="7">Curli production assembly/transport component CsgG</fullName>
    </submittedName>
</protein>
<dbReference type="EMBL" id="CU466930">
    <property type="protein sequence ID" value="CAO80099.1"/>
    <property type="molecule type" value="Genomic_DNA"/>
</dbReference>
<reference evidence="7 8" key="1">
    <citation type="journal article" date="2008" name="J. Bacteriol.">
        <title>'Candidatus Cloacamonas acidaminovorans': genome sequence reconstruction provides a first glimpse of a new bacterial division.</title>
        <authorList>
            <person name="Pelletier E."/>
            <person name="Kreimeyer A."/>
            <person name="Bocs S."/>
            <person name="Rouy Z."/>
            <person name="Gyapay G."/>
            <person name="Chouari R."/>
            <person name="Riviere D."/>
            <person name="Ganesan A."/>
            <person name="Daegelen P."/>
            <person name="Sghir A."/>
            <person name="Cohen G.N."/>
            <person name="Medigue C."/>
            <person name="Weissenbach J."/>
            <person name="Le Paslier D."/>
        </authorList>
    </citation>
    <scope>NUCLEOTIDE SEQUENCE [LARGE SCALE GENOMIC DNA]</scope>
    <source>
        <strain evidence="8">Evry</strain>
    </source>
</reference>
<keyword evidence="3" id="KW-0472">Membrane</keyword>
<keyword evidence="1" id="KW-1003">Cell membrane</keyword>
<keyword evidence="8" id="KW-1185">Reference proteome</keyword>
<feature type="chain" id="PRO_5002755395" evidence="6">
    <location>
        <begin position="20"/>
        <end position="314"/>
    </location>
</feature>
<dbReference type="PANTHER" id="PTHR41164">
    <property type="entry name" value="CURLI PRODUCTION ASSEMBLY/TRANSPORT COMPONENT CSGG"/>
    <property type="match status" value="1"/>
</dbReference>
<organism evidence="7 8">
    <name type="scientific">Cloacimonas acidaminovorans (strain Evry)</name>
    <dbReference type="NCBI Taxonomy" id="459349"/>
    <lineage>
        <taxon>Bacteria</taxon>
        <taxon>Pseudomonadati</taxon>
        <taxon>Candidatus Cloacimonadota</taxon>
        <taxon>Candidatus Cloacimonadia</taxon>
        <taxon>Candidatus Cloacimonadales</taxon>
        <taxon>Candidatus Cloacimonadaceae</taxon>
        <taxon>Candidatus Cloacimonas</taxon>
    </lineage>
</organism>
<evidence type="ECO:0000256" key="6">
    <source>
        <dbReference type="SAM" id="SignalP"/>
    </source>
</evidence>
<dbReference type="HOGENOM" id="CLU_074310_0_0_0"/>
<dbReference type="AlphaFoldDB" id="B0VF47"/>